<evidence type="ECO:0000256" key="6">
    <source>
        <dbReference type="ARBA" id="ARBA00022840"/>
    </source>
</evidence>
<dbReference type="Gene3D" id="3.40.50.300">
    <property type="entry name" value="P-loop containing nucleotide triphosphate hydrolases"/>
    <property type="match status" value="2"/>
</dbReference>
<sequence length="645" mass="74161">MELENLSGIGPKTLEHLNSINIYNMDDLVRDYPYRFDLLAKRNINDERYFDNFVSDGVIESNPVISFFKGRMNRLTFRCNIQNKIVKVVIFNRAFLKRNLTPGKVITIIGKYNPKTETLTASNIFLKPLKTKEIIPVYHLCKGITSKQLRGFINEGLKYYDVKNNVPDELIKKYDFINESDALKIVHNPSDEKTLKLALKTLKYEELFTYMLKVRMLKKKNEEHNKSFIKNIDEEKVNDFIKNLPFELTKDQEKVTYEMLNDLKSDTKMNRLLQGDVGSGKTVVSFILAYACYTAGYQVAMMAPTEVLAKQHYKNALDLFKATNLKVSLLTGKMKQKEKKAIYNELKENKIDLLIGTHALISDGTYFNNLGLVITDEQHRFGVNQRLKLKNKAISPDVLMMSATPIPRTYALTIYGDTDVSSIKSMPKGRKKVITYVKKTSEVKDVLQGVYAALKNNNQAYVISPMIEENEETDYTNVNDLKHKFELAFKNYNVGMLHGKMDDEEKEKVMQDFKEGKINILISTTVIEVGVDVKNATVMVIFDADRFGLSQLHQLRGRVGRNDLQSYCYLVSDKDTKRLKIMEEENDGYKISEADFKLRGQGDLFGSRQSGALTFKLSDVRRDYDLLVKVRDDVNAYMKNKDFSV</sequence>
<evidence type="ECO:0000313" key="16">
    <source>
        <dbReference type="EMBL" id="HIU39841.1"/>
    </source>
</evidence>
<keyword evidence="8 13" id="KW-0233">DNA recombination</keyword>
<dbReference type="InterPro" id="IPR045562">
    <property type="entry name" value="RecG_dom3_C"/>
</dbReference>
<dbReference type="NCBIfam" id="TIGR00643">
    <property type="entry name" value="recG"/>
    <property type="match status" value="1"/>
</dbReference>
<evidence type="ECO:0000256" key="4">
    <source>
        <dbReference type="ARBA" id="ARBA00022801"/>
    </source>
</evidence>
<dbReference type="EC" id="5.6.2.4" evidence="13"/>
<comment type="catalytic activity">
    <reaction evidence="12 13">
        <text>ATP + H2O = ADP + phosphate + H(+)</text>
        <dbReference type="Rhea" id="RHEA:13065"/>
        <dbReference type="ChEBI" id="CHEBI:15377"/>
        <dbReference type="ChEBI" id="CHEBI:15378"/>
        <dbReference type="ChEBI" id="CHEBI:30616"/>
        <dbReference type="ChEBI" id="CHEBI:43474"/>
        <dbReference type="ChEBI" id="CHEBI:456216"/>
        <dbReference type="EC" id="5.6.2.4"/>
    </reaction>
</comment>
<evidence type="ECO:0000256" key="2">
    <source>
        <dbReference type="ARBA" id="ARBA00022741"/>
    </source>
</evidence>
<dbReference type="Pfam" id="PF00270">
    <property type="entry name" value="DEAD"/>
    <property type="match status" value="1"/>
</dbReference>
<evidence type="ECO:0000256" key="1">
    <source>
        <dbReference type="ARBA" id="ARBA00007504"/>
    </source>
</evidence>
<dbReference type="PROSITE" id="PS51194">
    <property type="entry name" value="HELICASE_CTER"/>
    <property type="match status" value="1"/>
</dbReference>
<evidence type="ECO:0000259" key="15">
    <source>
        <dbReference type="PROSITE" id="PS51194"/>
    </source>
</evidence>
<dbReference type="SUPFAM" id="SSF50249">
    <property type="entry name" value="Nucleic acid-binding proteins"/>
    <property type="match status" value="1"/>
</dbReference>
<keyword evidence="10" id="KW-0413">Isomerase</keyword>
<dbReference type="GO" id="GO:0016787">
    <property type="term" value="F:hydrolase activity"/>
    <property type="evidence" value="ECO:0007669"/>
    <property type="project" value="UniProtKB-KW"/>
</dbReference>
<feature type="domain" description="Helicase ATP-binding" evidence="14">
    <location>
        <begin position="262"/>
        <end position="423"/>
    </location>
</feature>
<evidence type="ECO:0000256" key="11">
    <source>
        <dbReference type="ARBA" id="ARBA00034617"/>
    </source>
</evidence>
<dbReference type="Proteomes" id="UP000824074">
    <property type="component" value="Unassembled WGS sequence"/>
</dbReference>
<dbReference type="SMART" id="SM00490">
    <property type="entry name" value="HELICc"/>
    <property type="match status" value="1"/>
</dbReference>
<dbReference type="NCBIfam" id="NF008165">
    <property type="entry name" value="PRK10917.1-3"/>
    <property type="match status" value="1"/>
</dbReference>
<keyword evidence="3 13" id="KW-0227">DNA damage</keyword>
<dbReference type="GO" id="GO:0005524">
    <property type="term" value="F:ATP binding"/>
    <property type="evidence" value="ECO:0007669"/>
    <property type="project" value="UniProtKB-KW"/>
</dbReference>
<dbReference type="AlphaFoldDB" id="A0A9D1INH9"/>
<organism evidence="16 17">
    <name type="scientific">Candidatus Aphodocola excrementigallinarum</name>
    <dbReference type="NCBI Taxonomy" id="2840670"/>
    <lineage>
        <taxon>Bacteria</taxon>
        <taxon>Bacillati</taxon>
        <taxon>Bacillota</taxon>
        <taxon>Bacilli</taxon>
        <taxon>Candidatus Aphodocola</taxon>
    </lineage>
</organism>
<dbReference type="Pfam" id="PF00271">
    <property type="entry name" value="Helicase_C"/>
    <property type="match status" value="1"/>
</dbReference>
<dbReference type="InterPro" id="IPR001650">
    <property type="entry name" value="Helicase_C-like"/>
</dbReference>
<keyword evidence="2 13" id="KW-0547">Nucleotide-binding</keyword>
<comment type="caution">
    <text evidence="16">The sequence shown here is derived from an EMBL/GenBank/DDBJ whole genome shotgun (WGS) entry which is preliminary data.</text>
</comment>
<keyword evidence="9 13" id="KW-0234">DNA repair</keyword>
<keyword evidence="5 13" id="KW-0347">Helicase</keyword>
<evidence type="ECO:0000256" key="12">
    <source>
        <dbReference type="ARBA" id="ARBA00048988"/>
    </source>
</evidence>
<dbReference type="PANTHER" id="PTHR47964:SF1">
    <property type="entry name" value="ATP-DEPENDENT DNA HELICASE HOMOLOG RECG, CHLOROPLASTIC"/>
    <property type="match status" value="1"/>
</dbReference>
<keyword evidence="4 13" id="KW-0378">Hydrolase</keyword>
<evidence type="ECO:0000256" key="10">
    <source>
        <dbReference type="ARBA" id="ARBA00023235"/>
    </source>
</evidence>
<gene>
    <name evidence="16" type="primary">recG</name>
    <name evidence="16" type="ORF">IAB68_00875</name>
</gene>
<feature type="domain" description="Helicase C-terminal" evidence="15">
    <location>
        <begin position="446"/>
        <end position="602"/>
    </location>
</feature>
<dbReference type="GO" id="GO:0006281">
    <property type="term" value="P:DNA repair"/>
    <property type="evidence" value="ECO:0007669"/>
    <property type="project" value="UniProtKB-UniRule"/>
</dbReference>
<name>A0A9D1INH9_9FIRM</name>
<evidence type="ECO:0000256" key="3">
    <source>
        <dbReference type="ARBA" id="ARBA00022763"/>
    </source>
</evidence>
<dbReference type="Pfam" id="PF19833">
    <property type="entry name" value="RecG_dom3_C"/>
    <property type="match status" value="1"/>
</dbReference>
<keyword evidence="7" id="KW-0238">DNA-binding</keyword>
<dbReference type="InterPro" id="IPR014001">
    <property type="entry name" value="Helicase_ATP-bd"/>
</dbReference>
<reference evidence="16" key="2">
    <citation type="journal article" date="2021" name="PeerJ">
        <title>Extensive microbial diversity within the chicken gut microbiome revealed by metagenomics and culture.</title>
        <authorList>
            <person name="Gilroy R."/>
            <person name="Ravi A."/>
            <person name="Getino M."/>
            <person name="Pursley I."/>
            <person name="Horton D.L."/>
            <person name="Alikhan N.F."/>
            <person name="Baker D."/>
            <person name="Gharbi K."/>
            <person name="Hall N."/>
            <person name="Watson M."/>
            <person name="Adriaenssens E.M."/>
            <person name="Foster-Nyarko E."/>
            <person name="Jarju S."/>
            <person name="Secka A."/>
            <person name="Antonio M."/>
            <person name="Oren A."/>
            <person name="Chaudhuri R.R."/>
            <person name="La Ragione R."/>
            <person name="Hildebrand F."/>
            <person name="Pallen M.J."/>
        </authorList>
    </citation>
    <scope>NUCLEOTIDE SEQUENCE</scope>
    <source>
        <strain evidence="16">CHK193-30670</strain>
    </source>
</reference>
<keyword evidence="6 13" id="KW-0067">ATP-binding</keyword>
<evidence type="ECO:0000256" key="8">
    <source>
        <dbReference type="ARBA" id="ARBA00023172"/>
    </source>
</evidence>
<comment type="similarity">
    <text evidence="1 13">Belongs to the helicase family. RecG subfamily.</text>
</comment>
<dbReference type="GO" id="GO:0043138">
    <property type="term" value="F:3'-5' DNA helicase activity"/>
    <property type="evidence" value="ECO:0007669"/>
    <property type="project" value="UniProtKB-EC"/>
</dbReference>
<dbReference type="SMART" id="SM00487">
    <property type="entry name" value="DEXDc"/>
    <property type="match status" value="1"/>
</dbReference>
<protein>
    <recommendedName>
        <fullName evidence="13">ATP-dependent DNA helicase RecG</fullName>
        <ecNumber evidence="13">5.6.2.4</ecNumber>
    </recommendedName>
</protein>
<evidence type="ECO:0000259" key="14">
    <source>
        <dbReference type="PROSITE" id="PS51192"/>
    </source>
</evidence>
<evidence type="ECO:0000256" key="7">
    <source>
        <dbReference type="ARBA" id="ARBA00023125"/>
    </source>
</evidence>
<proteinExistence type="inferred from homology"/>
<dbReference type="SUPFAM" id="SSF52540">
    <property type="entry name" value="P-loop containing nucleoside triphosphate hydrolases"/>
    <property type="match status" value="2"/>
</dbReference>
<dbReference type="InterPro" id="IPR011545">
    <property type="entry name" value="DEAD/DEAH_box_helicase_dom"/>
</dbReference>
<evidence type="ECO:0000256" key="5">
    <source>
        <dbReference type="ARBA" id="ARBA00022806"/>
    </source>
</evidence>
<dbReference type="GO" id="GO:0003677">
    <property type="term" value="F:DNA binding"/>
    <property type="evidence" value="ECO:0007669"/>
    <property type="project" value="UniProtKB-KW"/>
</dbReference>
<evidence type="ECO:0000256" key="9">
    <source>
        <dbReference type="ARBA" id="ARBA00023204"/>
    </source>
</evidence>
<dbReference type="PANTHER" id="PTHR47964">
    <property type="entry name" value="ATP-DEPENDENT DNA HELICASE HOMOLOG RECG, CHLOROPLASTIC"/>
    <property type="match status" value="1"/>
</dbReference>
<dbReference type="CDD" id="cd17992">
    <property type="entry name" value="DEXHc_RecG"/>
    <property type="match status" value="1"/>
</dbReference>
<dbReference type="InterPro" id="IPR047112">
    <property type="entry name" value="RecG/Mfd"/>
</dbReference>
<evidence type="ECO:0000256" key="13">
    <source>
        <dbReference type="RuleBase" id="RU363016"/>
    </source>
</evidence>
<dbReference type="GO" id="GO:0006310">
    <property type="term" value="P:DNA recombination"/>
    <property type="evidence" value="ECO:0007669"/>
    <property type="project" value="UniProtKB-UniRule"/>
</dbReference>
<dbReference type="InterPro" id="IPR012340">
    <property type="entry name" value="NA-bd_OB-fold"/>
</dbReference>
<dbReference type="InterPro" id="IPR027417">
    <property type="entry name" value="P-loop_NTPase"/>
</dbReference>
<dbReference type="EMBL" id="DVMT01000013">
    <property type="protein sequence ID" value="HIU39841.1"/>
    <property type="molecule type" value="Genomic_DNA"/>
</dbReference>
<dbReference type="InterPro" id="IPR004609">
    <property type="entry name" value="ATP-dep_DNA_helicase_RecG"/>
</dbReference>
<evidence type="ECO:0000313" key="17">
    <source>
        <dbReference type="Proteomes" id="UP000824074"/>
    </source>
</evidence>
<comment type="catalytic activity">
    <reaction evidence="11 13">
        <text>Couples ATP hydrolysis with the unwinding of duplex DNA by translocating in the 3'-5' direction.</text>
        <dbReference type="EC" id="5.6.2.4"/>
    </reaction>
</comment>
<comment type="function">
    <text evidence="13">Plays a critical role in recombination and DNA repair. Helps process Holliday junction intermediates to mature products by catalyzing branch migration. Has replication fork regression activity, unwinds stalled or blocked replication forks to make a HJ that can be resolved. Has a DNA unwinding activity characteristic of a DNA helicase with 3'-5' polarity.</text>
</comment>
<accession>A0A9D1INH9</accession>
<reference evidence="16" key="1">
    <citation type="submission" date="2020-10" db="EMBL/GenBank/DDBJ databases">
        <authorList>
            <person name="Gilroy R."/>
        </authorList>
    </citation>
    <scope>NUCLEOTIDE SEQUENCE</scope>
    <source>
        <strain evidence="16">CHK193-30670</strain>
    </source>
</reference>
<dbReference type="PROSITE" id="PS51192">
    <property type="entry name" value="HELICASE_ATP_BIND_1"/>
    <property type="match status" value="1"/>
</dbReference>